<feature type="compositionally biased region" description="Polar residues" evidence="1">
    <location>
        <begin position="38"/>
        <end position="47"/>
    </location>
</feature>
<evidence type="ECO:0000313" key="4">
    <source>
        <dbReference type="Proteomes" id="UP000198287"/>
    </source>
</evidence>
<accession>A0A226CUY9</accession>
<evidence type="ECO:0000256" key="1">
    <source>
        <dbReference type="SAM" id="MobiDB-lite"/>
    </source>
</evidence>
<dbReference type="EMBL" id="LNIX01000077">
    <property type="protein sequence ID" value="OXA36709.1"/>
    <property type="molecule type" value="Genomic_DNA"/>
</dbReference>
<comment type="caution">
    <text evidence="3">The sequence shown here is derived from an EMBL/GenBank/DDBJ whole genome shotgun (WGS) entry which is preliminary data.</text>
</comment>
<gene>
    <name evidence="3" type="ORF">Fcan01_28517</name>
</gene>
<name>A0A226CUY9_FOLCA</name>
<keyword evidence="4" id="KW-1185">Reference proteome</keyword>
<reference evidence="3 4" key="1">
    <citation type="submission" date="2015-12" db="EMBL/GenBank/DDBJ databases">
        <title>The genome of Folsomia candida.</title>
        <authorList>
            <person name="Faddeeva A."/>
            <person name="Derks M.F."/>
            <person name="Anvar Y."/>
            <person name="Smit S."/>
            <person name="Van Straalen N."/>
            <person name="Roelofs D."/>
        </authorList>
    </citation>
    <scope>NUCLEOTIDE SEQUENCE [LARGE SCALE GENOMIC DNA]</scope>
    <source>
        <strain evidence="3 4">VU population</strain>
        <tissue evidence="3">Whole body</tissue>
    </source>
</reference>
<feature type="transmembrane region" description="Helical" evidence="2">
    <location>
        <begin position="63"/>
        <end position="86"/>
    </location>
</feature>
<evidence type="ECO:0000313" key="3">
    <source>
        <dbReference type="EMBL" id="OXA36709.1"/>
    </source>
</evidence>
<keyword evidence="2" id="KW-0472">Membrane</keyword>
<organism evidence="3 4">
    <name type="scientific">Folsomia candida</name>
    <name type="common">Springtail</name>
    <dbReference type="NCBI Taxonomy" id="158441"/>
    <lineage>
        <taxon>Eukaryota</taxon>
        <taxon>Metazoa</taxon>
        <taxon>Ecdysozoa</taxon>
        <taxon>Arthropoda</taxon>
        <taxon>Hexapoda</taxon>
        <taxon>Collembola</taxon>
        <taxon>Entomobryomorpha</taxon>
        <taxon>Isotomoidea</taxon>
        <taxon>Isotomidae</taxon>
        <taxon>Proisotominae</taxon>
        <taxon>Folsomia</taxon>
    </lineage>
</organism>
<dbReference type="AlphaFoldDB" id="A0A226CUY9"/>
<proteinExistence type="predicted"/>
<sequence length="114" mass="12453">MPGPCSPYLPDSDHEADWSESESESMSEPCSHYLPDSDGNTEQSESGSEYVPAPGSPQFGDRVSVRVIVIVVSLISSVFTLVWATAKSRNNPYNKDKNSGVGLLKFDRKAERSL</sequence>
<dbReference type="Proteomes" id="UP000198287">
    <property type="component" value="Unassembled WGS sequence"/>
</dbReference>
<keyword evidence="2" id="KW-1133">Transmembrane helix</keyword>
<feature type="region of interest" description="Disordered" evidence="1">
    <location>
        <begin position="1"/>
        <end position="60"/>
    </location>
</feature>
<keyword evidence="2" id="KW-0812">Transmembrane</keyword>
<evidence type="ECO:0000256" key="2">
    <source>
        <dbReference type="SAM" id="Phobius"/>
    </source>
</evidence>
<protein>
    <submittedName>
        <fullName evidence="3">Uncharacterized protein</fullName>
    </submittedName>
</protein>